<feature type="signal peptide" evidence="1">
    <location>
        <begin position="1"/>
        <end position="29"/>
    </location>
</feature>
<feature type="chain" id="PRO_5046362304" evidence="1">
    <location>
        <begin position="30"/>
        <end position="67"/>
    </location>
</feature>
<gene>
    <name evidence="2" type="ORF">ACFSQ6_05665</name>
</gene>
<protein>
    <submittedName>
        <fullName evidence="2">Uncharacterized protein</fullName>
    </submittedName>
</protein>
<reference evidence="3" key="1">
    <citation type="journal article" date="2019" name="Int. J. Syst. Evol. Microbiol.">
        <title>The Global Catalogue of Microorganisms (GCM) 10K type strain sequencing project: providing services to taxonomists for standard genome sequencing and annotation.</title>
        <authorList>
            <consortium name="The Broad Institute Genomics Platform"/>
            <consortium name="The Broad Institute Genome Sequencing Center for Infectious Disease"/>
            <person name="Wu L."/>
            <person name="Ma J."/>
        </authorList>
    </citation>
    <scope>NUCLEOTIDE SEQUENCE [LARGE SCALE GENOMIC DNA]</scope>
    <source>
        <strain evidence="3">KCTC 42247</strain>
    </source>
</reference>
<evidence type="ECO:0000313" key="3">
    <source>
        <dbReference type="Proteomes" id="UP001597418"/>
    </source>
</evidence>
<sequence length="67" mass="7356">MKKTLKPFFGLAVAAGLIAFGTIQSEAQAKVINASDLHVTMEDDLINMTAADWYFAFGSDYVLVVHY</sequence>
<dbReference type="EMBL" id="JBHUMB010000006">
    <property type="protein sequence ID" value="MFD2742878.1"/>
    <property type="molecule type" value="Genomic_DNA"/>
</dbReference>
<name>A0ABW5UAC9_9SPHI</name>
<accession>A0ABW5UAC9</accession>
<evidence type="ECO:0000313" key="2">
    <source>
        <dbReference type="EMBL" id="MFD2742878.1"/>
    </source>
</evidence>
<organism evidence="2 3">
    <name type="scientific">Sphingobacterium populi</name>
    <dbReference type="NCBI Taxonomy" id="1812824"/>
    <lineage>
        <taxon>Bacteria</taxon>
        <taxon>Pseudomonadati</taxon>
        <taxon>Bacteroidota</taxon>
        <taxon>Sphingobacteriia</taxon>
        <taxon>Sphingobacteriales</taxon>
        <taxon>Sphingobacteriaceae</taxon>
        <taxon>Sphingobacterium</taxon>
    </lineage>
</organism>
<comment type="caution">
    <text evidence="2">The sequence shown here is derived from an EMBL/GenBank/DDBJ whole genome shotgun (WGS) entry which is preliminary data.</text>
</comment>
<keyword evidence="3" id="KW-1185">Reference proteome</keyword>
<dbReference type="RefSeq" id="WP_380884089.1">
    <property type="nucleotide sequence ID" value="NZ_JBHUMB010000006.1"/>
</dbReference>
<evidence type="ECO:0000256" key="1">
    <source>
        <dbReference type="SAM" id="SignalP"/>
    </source>
</evidence>
<keyword evidence="1" id="KW-0732">Signal</keyword>
<dbReference type="Proteomes" id="UP001597418">
    <property type="component" value="Unassembled WGS sequence"/>
</dbReference>
<proteinExistence type="predicted"/>